<dbReference type="AlphaFoldDB" id="A0A6J7FL43"/>
<protein>
    <submittedName>
        <fullName evidence="2">Unannotated protein</fullName>
    </submittedName>
</protein>
<organism evidence="2">
    <name type="scientific">freshwater metagenome</name>
    <dbReference type="NCBI Taxonomy" id="449393"/>
    <lineage>
        <taxon>unclassified sequences</taxon>
        <taxon>metagenomes</taxon>
        <taxon>ecological metagenomes</taxon>
    </lineage>
</organism>
<proteinExistence type="predicted"/>
<evidence type="ECO:0000313" key="2">
    <source>
        <dbReference type="EMBL" id="CAB4894648.1"/>
    </source>
</evidence>
<sequence length="152" mass="15906">MSSIDNPTADSTVSVFHQDGMTTVHYKSDLGFQQFVQVYDADREGLGAHVVSGIPDGSAQNRVVVPDEAFIEFARGVAEVNEIVVARVAARNAGQSEALVEDEPNDDDDAQASIDRGGQLLDSLRSTATGNATADAVEAHIEKSASTSGVSA</sequence>
<reference evidence="2" key="1">
    <citation type="submission" date="2020-05" db="EMBL/GenBank/DDBJ databases">
        <authorList>
            <person name="Chiriac C."/>
            <person name="Salcher M."/>
            <person name="Ghai R."/>
            <person name="Kavagutti S V."/>
        </authorList>
    </citation>
    <scope>NUCLEOTIDE SEQUENCE</scope>
</reference>
<evidence type="ECO:0000256" key="1">
    <source>
        <dbReference type="SAM" id="MobiDB-lite"/>
    </source>
</evidence>
<feature type="compositionally biased region" description="Acidic residues" evidence="1">
    <location>
        <begin position="99"/>
        <end position="110"/>
    </location>
</feature>
<feature type="region of interest" description="Disordered" evidence="1">
    <location>
        <begin position="94"/>
        <end position="117"/>
    </location>
</feature>
<accession>A0A6J7FL43</accession>
<name>A0A6J7FL43_9ZZZZ</name>
<dbReference type="EMBL" id="CAFBMK010000007">
    <property type="protein sequence ID" value="CAB4894648.1"/>
    <property type="molecule type" value="Genomic_DNA"/>
</dbReference>
<gene>
    <name evidence="2" type="ORF">UFOPK3564_00226</name>
</gene>